<dbReference type="Gene3D" id="2.40.110.10">
    <property type="entry name" value="Butyryl-CoA Dehydrogenase, subunit A, domain 2"/>
    <property type="match status" value="1"/>
</dbReference>
<dbReference type="InterPro" id="IPR013786">
    <property type="entry name" value="AcylCoA_DH/ox_N"/>
</dbReference>
<protein>
    <submittedName>
        <fullName evidence="5">Putative Dibenzothiophene desulfurization enzyme C</fullName>
    </submittedName>
</protein>
<evidence type="ECO:0000259" key="3">
    <source>
        <dbReference type="Pfam" id="PF02771"/>
    </source>
</evidence>
<keyword evidence="6" id="KW-1185">Reference proteome</keyword>
<dbReference type="PIRSF" id="PIRSF016578">
    <property type="entry name" value="HsaA"/>
    <property type="match status" value="1"/>
</dbReference>
<dbReference type="EMBL" id="CDHN01000002">
    <property type="protein sequence ID" value="CEJ88830.1"/>
    <property type="molecule type" value="Genomic_DNA"/>
</dbReference>
<name>A0A0A1TF31_9HYPO</name>
<dbReference type="FunFam" id="1.10.540.10:FF:000025">
    <property type="entry name" value="Related to Dibenzothiophene desulfurization enzyme C"/>
    <property type="match status" value="1"/>
</dbReference>
<reference evidence="5 6" key="1">
    <citation type="journal article" date="2015" name="Genome Announc.">
        <title>Draft Genome Sequence and Gene Annotation of the Entomopathogenic Fungus Verticillium hemipterigenum.</title>
        <authorList>
            <person name="Horn F."/>
            <person name="Habel A."/>
            <person name="Scharf D.H."/>
            <person name="Dworschak J."/>
            <person name="Brakhage A.A."/>
            <person name="Guthke R."/>
            <person name="Hertweck C."/>
            <person name="Linde J."/>
        </authorList>
    </citation>
    <scope>NUCLEOTIDE SEQUENCE [LARGE SCALE GENOMIC DNA]</scope>
</reference>
<dbReference type="SUPFAM" id="SSF47203">
    <property type="entry name" value="Acyl-CoA dehydrogenase C-terminal domain-like"/>
    <property type="match status" value="1"/>
</dbReference>
<dbReference type="FunFam" id="2.40.110.10:FF:000020">
    <property type="entry name" value="Putative acyl-CoA dehydrogenase YdbM"/>
    <property type="match status" value="1"/>
</dbReference>
<dbReference type="PANTHER" id="PTHR43884:SF12">
    <property type="entry name" value="ISOVALERYL-COA DEHYDROGENASE, MITOCHONDRIAL-RELATED"/>
    <property type="match status" value="1"/>
</dbReference>
<dbReference type="InterPro" id="IPR036250">
    <property type="entry name" value="AcylCo_DH-like_C"/>
</dbReference>
<organism evidence="5 6">
    <name type="scientific">[Torrubiella] hemipterigena</name>
    <dbReference type="NCBI Taxonomy" id="1531966"/>
    <lineage>
        <taxon>Eukaryota</taxon>
        <taxon>Fungi</taxon>
        <taxon>Dikarya</taxon>
        <taxon>Ascomycota</taxon>
        <taxon>Pezizomycotina</taxon>
        <taxon>Sordariomycetes</taxon>
        <taxon>Hypocreomycetidae</taxon>
        <taxon>Hypocreales</taxon>
        <taxon>Clavicipitaceae</taxon>
        <taxon>Clavicipitaceae incertae sedis</taxon>
        <taxon>'Torrubiella' clade</taxon>
    </lineage>
</organism>
<dbReference type="SUPFAM" id="SSF56645">
    <property type="entry name" value="Acyl-CoA dehydrogenase NM domain-like"/>
    <property type="match status" value="1"/>
</dbReference>
<keyword evidence="1" id="KW-0285">Flavoprotein</keyword>
<evidence type="ECO:0000259" key="4">
    <source>
        <dbReference type="Pfam" id="PF08028"/>
    </source>
</evidence>
<dbReference type="HOGENOM" id="CLU_018204_10_1_1"/>
<dbReference type="InterPro" id="IPR013107">
    <property type="entry name" value="Acyl-CoA_DH_C"/>
</dbReference>
<dbReference type="Pfam" id="PF02771">
    <property type="entry name" value="Acyl-CoA_dh_N"/>
    <property type="match status" value="1"/>
</dbReference>
<dbReference type="Gene3D" id="1.20.140.10">
    <property type="entry name" value="Butyryl-CoA Dehydrogenase, subunit A, domain 3"/>
    <property type="match status" value="1"/>
</dbReference>
<evidence type="ECO:0000256" key="1">
    <source>
        <dbReference type="ARBA" id="ARBA00022630"/>
    </source>
</evidence>
<dbReference type="Proteomes" id="UP000039046">
    <property type="component" value="Unassembled WGS sequence"/>
</dbReference>
<dbReference type="PANTHER" id="PTHR43884">
    <property type="entry name" value="ACYL-COA DEHYDROGENASE"/>
    <property type="match status" value="1"/>
</dbReference>
<dbReference type="GO" id="GO:0008470">
    <property type="term" value="F:3-methylbutanoyl-CoA dehydrogenase activity"/>
    <property type="evidence" value="ECO:0007669"/>
    <property type="project" value="TreeGrafter"/>
</dbReference>
<evidence type="ECO:0000256" key="2">
    <source>
        <dbReference type="ARBA" id="ARBA00023002"/>
    </source>
</evidence>
<dbReference type="GO" id="GO:0006552">
    <property type="term" value="P:L-leucine catabolic process"/>
    <property type="evidence" value="ECO:0007669"/>
    <property type="project" value="TreeGrafter"/>
</dbReference>
<dbReference type="STRING" id="1531966.A0A0A1TF31"/>
<dbReference type="GO" id="GO:0050660">
    <property type="term" value="F:flavin adenine dinucleotide binding"/>
    <property type="evidence" value="ECO:0007669"/>
    <property type="project" value="InterPro"/>
</dbReference>
<feature type="domain" description="Acyl-CoA dehydrogenase C-terminal" evidence="4">
    <location>
        <begin position="262"/>
        <end position="405"/>
    </location>
</feature>
<dbReference type="Pfam" id="PF08028">
    <property type="entry name" value="Acyl-CoA_dh_2"/>
    <property type="match status" value="1"/>
</dbReference>
<dbReference type="InterPro" id="IPR009100">
    <property type="entry name" value="AcylCoA_DH/oxidase_NM_dom_sf"/>
</dbReference>
<dbReference type="InterPro" id="IPR046373">
    <property type="entry name" value="Acyl-CoA_Oxase/DH_mid-dom_sf"/>
</dbReference>
<keyword evidence="2" id="KW-0560">Oxidoreductase</keyword>
<evidence type="ECO:0000313" key="6">
    <source>
        <dbReference type="Proteomes" id="UP000039046"/>
    </source>
</evidence>
<feature type="domain" description="Acyl-CoA dehydrogenase/oxidase N-terminal" evidence="3">
    <location>
        <begin position="43"/>
        <end position="129"/>
    </location>
</feature>
<dbReference type="InterPro" id="IPR037069">
    <property type="entry name" value="AcylCoA_DH/ox_N_sf"/>
</dbReference>
<accession>A0A0A1TF31</accession>
<dbReference type="Gene3D" id="1.10.540.10">
    <property type="entry name" value="Acyl-CoA dehydrogenase/oxidase, N-terminal domain"/>
    <property type="match status" value="1"/>
</dbReference>
<evidence type="ECO:0000313" key="5">
    <source>
        <dbReference type="EMBL" id="CEJ88830.1"/>
    </source>
</evidence>
<dbReference type="AlphaFoldDB" id="A0A0A1TF31"/>
<proteinExistence type="predicted"/>
<gene>
    <name evidence="5" type="ORF">VHEMI04858</name>
</gene>
<dbReference type="OrthoDB" id="5356974at2759"/>
<sequence length="431" mass="47029">MGSNATIVPATDPAVYDEYQAKWATVPTDRPGWVKRAQEVAAVLATDAPLRERQNKSPRAEVALLKHSGLLKVLGATKYGGGGQPWSVGYKVIQEVAKGDGSLGMLLGYHLLWSTTARVVGSPEQAERFEDLIISNNYFIGGAVNPRDNDLKITSDGDEIVFNGFKFFNTGGVISDLTVLEGVFDDTEDHIFALVKTDQPGIIFSHDWDNVGLRLTESGSVKIDGVRAPWADALGWDASARKIDTNVLGLPFATLLLPTIQLVFSNFYIGIAWGALTEGTAYTNKGTRAWPFGGDNKEKPQDEFYILSTYGNFLAHLRAATALAEEAAQHIDSVYENSGSLESRGKVTAELRGETAEWVASVKVVATDVGLRVTSGVFEVTGSKSTAAKVGLDRFWRDIRTHTLHDPVAYKNRELGRYQVLGEIPEPTWYT</sequence>